<accession>A0A1B0C047</accession>
<evidence type="ECO:0000313" key="2">
    <source>
        <dbReference type="Proteomes" id="UP000092460"/>
    </source>
</evidence>
<evidence type="ECO:0000313" key="1">
    <source>
        <dbReference type="EnsemblMetazoa" id="GPPI045619-PA"/>
    </source>
</evidence>
<dbReference type="VEuPathDB" id="VectorBase:GPPI045619"/>
<dbReference type="EMBL" id="JXJN01023464">
    <property type="status" value="NOT_ANNOTATED_CDS"/>
    <property type="molecule type" value="Genomic_DNA"/>
</dbReference>
<dbReference type="Proteomes" id="UP000092460">
    <property type="component" value="Unassembled WGS sequence"/>
</dbReference>
<dbReference type="EMBL" id="JXJN01023463">
    <property type="status" value="NOT_ANNOTATED_CDS"/>
    <property type="molecule type" value="Genomic_DNA"/>
</dbReference>
<proteinExistence type="predicted"/>
<dbReference type="AlphaFoldDB" id="A0A1B0C047"/>
<reference evidence="1" key="2">
    <citation type="submission" date="2020-05" db="UniProtKB">
        <authorList>
            <consortium name="EnsemblMetazoa"/>
        </authorList>
    </citation>
    <scope>IDENTIFICATION</scope>
    <source>
        <strain evidence="1">IAEA</strain>
    </source>
</reference>
<name>A0A1B0C047_9MUSC</name>
<keyword evidence="2" id="KW-1185">Reference proteome</keyword>
<protein>
    <submittedName>
        <fullName evidence="1">Uncharacterized protein</fullName>
    </submittedName>
</protein>
<reference evidence="2" key="1">
    <citation type="submission" date="2015-01" db="EMBL/GenBank/DDBJ databases">
        <authorList>
            <person name="Aksoy S."/>
            <person name="Warren W."/>
            <person name="Wilson R.K."/>
        </authorList>
    </citation>
    <scope>NUCLEOTIDE SEQUENCE [LARGE SCALE GENOMIC DNA]</scope>
    <source>
        <strain evidence="2">IAEA</strain>
    </source>
</reference>
<sequence length="59" mass="7329">MLQFMAFAESTRRKRWSTISSWSEIVLIWQQTEINKLKRYPRLCIDEKTTHWQRIMKVK</sequence>
<organism evidence="1 2">
    <name type="scientific">Glossina palpalis gambiensis</name>
    <dbReference type="NCBI Taxonomy" id="67801"/>
    <lineage>
        <taxon>Eukaryota</taxon>
        <taxon>Metazoa</taxon>
        <taxon>Ecdysozoa</taxon>
        <taxon>Arthropoda</taxon>
        <taxon>Hexapoda</taxon>
        <taxon>Insecta</taxon>
        <taxon>Pterygota</taxon>
        <taxon>Neoptera</taxon>
        <taxon>Endopterygota</taxon>
        <taxon>Diptera</taxon>
        <taxon>Brachycera</taxon>
        <taxon>Muscomorpha</taxon>
        <taxon>Hippoboscoidea</taxon>
        <taxon>Glossinidae</taxon>
        <taxon>Glossina</taxon>
    </lineage>
</organism>
<dbReference type="EnsemblMetazoa" id="GPPI045619-RA">
    <property type="protein sequence ID" value="GPPI045619-PA"/>
    <property type="gene ID" value="GPPI045619"/>
</dbReference>